<organism evidence="3 4">
    <name type="scientific">Variovorax ureilyticus</name>
    <dbReference type="NCBI Taxonomy" id="1836198"/>
    <lineage>
        <taxon>Bacteria</taxon>
        <taxon>Pseudomonadati</taxon>
        <taxon>Pseudomonadota</taxon>
        <taxon>Betaproteobacteria</taxon>
        <taxon>Burkholderiales</taxon>
        <taxon>Comamonadaceae</taxon>
        <taxon>Variovorax</taxon>
    </lineage>
</organism>
<evidence type="ECO:0000313" key="3">
    <source>
        <dbReference type="EMBL" id="MEJ8810783.1"/>
    </source>
</evidence>
<dbReference type="RefSeq" id="WP_340356092.1">
    <property type="nucleotide sequence ID" value="NZ_JBBKZU010000002.1"/>
</dbReference>
<dbReference type="PANTHER" id="PTHR34408:SF1">
    <property type="entry name" value="GLYCOSYL HYDROLASE FAMILY 19 DOMAIN-CONTAINING PROTEIN HI_1415"/>
    <property type="match status" value="1"/>
</dbReference>
<protein>
    <submittedName>
        <fullName evidence="3">Peptidoglycan-binding protein</fullName>
    </submittedName>
</protein>
<evidence type="ECO:0000313" key="4">
    <source>
        <dbReference type="Proteomes" id="UP001365846"/>
    </source>
</evidence>
<dbReference type="PANTHER" id="PTHR34408">
    <property type="entry name" value="FAMILY PROTEIN, PUTATIVE-RELATED"/>
    <property type="match status" value="1"/>
</dbReference>
<dbReference type="InterPro" id="IPR052354">
    <property type="entry name" value="Cell_Wall_Dynamics_Protein"/>
</dbReference>
<reference evidence="3 4" key="1">
    <citation type="submission" date="2024-03" db="EMBL/GenBank/DDBJ databases">
        <title>Novel species of the genus Variovorax.</title>
        <authorList>
            <person name="Liu Q."/>
            <person name="Xin Y.-H."/>
        </authorList>
    </citation>
    <scope>NUCLEOTIDE SEQUENCE [LARGE SCALE GENOMIC DNA]</scope>
    <source>
        <strain evidence="3 4">KACC 18899</strain>
    </source>
</reference>
<proteinExistence type="predicted"/>
<dbReference type="EMBL" id="JBBKZU010000002">
    <property type="protein sequence ID" value="MEJ8810783.1"/>
    <property type="molecule type" value="Genomic_DNA"/>
</dbReference>
<dbReference type="Proteomes" id="UP001365846">
    <property type="component" value="Unassembled WGS sequence"/>
</dbReference>
<name>A0ABU8VAV4_9BURK</name>
<dbReference type="Gene3D" id="1.10.530.10">
    <property type="match status" value="1"/>
</dbReference>
<evidence type="ECO:0000259" key="2">
    <source>
        <dbReference type="Pfam" id="PF01471"/>
    </source>
</evidence>
<dbReference type="InterPro" id="IPR023346">
    <property type="entry name" value="Lysozyme-like_dom_sf"/>
</dbReference>
<dbReference type="SUPFAM" id="SSF47090">
    <property type="entry name" value="PGBD-like"/>
    <property type="match status" value="1"/>
</dbReference>
<sequence length="270" mass="29010">MIQIDAQTMREVAPTFSGANGQRQNAIITAVGEVLAVTLQAYEIDNRLRIAHFLAQTCHESAGYRTTEEFASGHAYEGRADLGNVHPGDGVRYKGRGLLQLTGRANYRDVGTRLHVDLENHPEKAAEPVLSLRIACEFWKKNGINAACDADDVVRVTQIVNGGTNGLADRRTLTSKAKAAVARLEGFVLTGFAPPSGNRPVLRRGSSGDAVGDLQRRLRALGFMVAVDNDFGPGTEVAVAAFQTQRDLDPVDGIVGSDTWAALDAARDDK</sequence>
<feature type="domain" description="Peptidoglycan binding-like" evidence="2">
    <location>
        <begin position="207"/>
        <end position="263"/>
    </location>
</feature>
<dbReference type="InterPro" id="IPR000726">
    <property type="entry name" value="Glyco_hydro_19_cat"/>
</dbReference>
<dbReference type="Gene3D" id="1.10.101.10">
    <property type="entry name" value="PGBD-like superfamily/PGBD"/>
    <property type="match status" value="1"/>
</dbReference>
<keyword evidence="4" id="KW-1185">Reference proteome</keyword>
<dbReference type="SUPFAM" id="SSF53955">
    <property type="entry name" value="Lysozyme-like"/>
    <property type="match status" value="1"/>
</dbReference>
<dbReference type="InterPro" id="IPR036366">
    <property type="entry name" value="PGBDSf"/>
</dbReference>
<accession>A0ABU8VAV4</accession>
<comment type="caution">
    <text evidence="3">The sequence shown here is derived from an EMBL/GenBank/DDBJ whole genome shotgun (WGS) entry which is preliminary data.</text>
</comment>
<feature type="domain" description="Glycoside hydrolase family 19 catalytic" evidence="1">
    <location>
        <begin position="25"/>
        <end position="144"/>
    </location>
</feature>
<evidence type="ECO:0000259" key="1">
    <source>
        <dbReference type="Pfam" id="PF00182"/>
    </source>
</evidence>
<dbReference type="Pfam" id="PF01471">
    <property type="entry name" value="PG_binding_1"/>
    <property type="match status" value="1"/>
</dbReference>
<dbReference type="Pfam" id="PF00182">
    <property type="entry name" value="Glyco_hydro_19"/>
    <property type="match status" value="1"/>
</dbReference>
<gene>
    <name evidence="3" type="ORF">WKW77_06865</name>
</gene>
<dbReference type="InterPro" id="IPR036365">
    <property type="entry name" value="PGBD-like_sf"/>
</dbReference>
<dbReference type="InterPro" id="IPR002477">
    <property type="entry name" value="Peptidoglycan-bd-like"/>
</dbReference>